<evidence type="ECO:0000313" key="2">
    <source>
        <dbReference type="EMBL" id="ESO84845.1"/>
    </source>
</evidence>
<keyword evidence="3" id="KW-1185">Reference proteome</keyword>
<name>V3ZQS2_LOTGI</name>
<dbReference type="OrthoDB" id="2161974at2759"/>
<sequence length="113" mass="12969">MWNCLGGRKPAPLSPTEVDEMTQDKFHDMFNDKFKSKIYTDWANHYLEKSRNKKFISDLQQDISDGVLLADVIEAVTFKGNVCNLVCCKHIDTHLGTVEKFTLPANFIFIGKR</sequence>
<gene>
    <name evidence="2" type="ORF">LOTGIDRAFT_168334</name>
</gene>
<dbReference type="RefSeq" id="XP_009064465.1">
    <property type="nucleotide sequence ID" value="XM_009066217.1"/>
</dbReference>
<dbReference type="Proteomes" id="UP000030746">
    <property type="component" value="Unassembled WGS sequence"/>
</dbReference>
<dbReference type="Gene3D" id="1.10.418.10">
    <property type="entry name" value="Calponin-like domain"/>
    <property type="match status" value="1"/>
</dbReference>
<dbReference type="HOGENOM" id="CLU_2136294_0_0_1"/>
<dbReference type="CTD" id="20240844"/>
<dbReference type="InterPro" id="IPR001715">
    <property type="entry name" value="CH_dom"/>
</dbReference>
<dbReference type="Pfam" id="PF00307">
    <property type="entry name" value="CH"/>
    <property type="match status" value="1"/>
</dbReference>
<organism evidence="2 3">
    <name type="scientific">Lottia gigantea</name>
    <name type="common">Giant owl limpet</name>
    <dbReference type="NCBI Taxonomy" id="225164"/>
    <lineage>
        <taxon>Eukaryota</taxon>
        <taxon>Metazoa</taxon>
        <taxon>Spiralia</taxon>
        <taxon>Lophotrochozoa</taxon>
        <taxon>Mollusca</taxon>
        <taxon>Gastropoda</taxon>
        <taxon>Patellogastropoda</taxon>
        <taxon>Lottioidea</taxon>
        <taxon>Lottiidae</taxon>
        <taxon>Lottia</taxon>
    </lineage>
</organism>
<proteinExistence type="predicted"/>
<protein>
    <recommendedName>
        <fullName evidence="1">Calponin-homology (CH) domain-containing protein</fullName>
    </recommendedName>
</protein>
<evidence type="ECO:0000259" key="1">
    <source>
        <dbReference type="Pfam" id="PF00307"/>
    </source>
</evidence>
<reference evidence="2 3" key="1">
    <citation type="journal article" date="2013" name="Nature">
        <title>Insights into bilaterian evolution from three spiralian genomes.</title>
        <authorList>
            <person name="Simakov O."/>
            <person name="Marletaz F."/>
            <person name="Cho S.J."/>
            <person name="Edsinger-Gonzales E."/>
            <person name="Havlak P."/>
            <person name="Hellsten U."/>
            <person name="Kuo D.H."/>
            <person name="Larsson T."/>
            <person name="Lv J."/>
            <person name="Arendt D."/>
            <person name="Savage R."/>
            <person name="Osoegawa K."/>
            <person name="de Jong P."/>
            <person name="Grimwood J."/>
            <person name="Chapman J.A."/>
            <person name="Shapiro H."/>
            <person name="Aerts A."/>
            <person name="Otillar R.P."/>
            <person name="Terry A.Y."/>
            <person name="Boore J.L."/>
            <person name="Grigoriev I.V."/>
            <person name="Lindberg D.R."/>
            <person name="Seaver E.C."/>
            <person name="Weisblat D.A."/>
            <person name="Putnam N.H."/>
            <person name="Rokhsar D.S."/>
        </authorList>
    </citation>
    <scope>NUCLEOTIDE SEQUENCE [LARGE SCALE GENOMIC DNA]</scope>
</reference>
<evidence type="ECO:0000313" key="3">
    <source>
        <dbReference type="Proteomes" id="UP000030746"/>
    </source>
</evidence>
<dbReference type="KEGG" id="lgi:LOTGIDRAFT_168334"/>
<dbReference type="GeneID" id="20240844"/>
<accession>V3ZQS2</accession>
<dbReference type="SUPFAM" id="SSF47576">
    <property type="entry name" value="Calponin-homology domain, CH-domain"/>
    <property type="match status" value="1"/>
</dbReference>
<dbReference type="InterPro" id="IPR036872">
    <property type="entry name" value="CH_dom_sf"/>
</dbReference>
<feature type="domain" description="Calponin-homology (CH)" evidence="1">
    <location>
        <begin position="37"/>
        <end position="77"/>
    </location>
</feature>
<dbReference type="AlphaFoldDB" id="V3ZQS2"/>
<dbReference type="EMBL" id="KB203382">
    <property type="protein sequence ID" value="ESO84845.1"/>
    <property type="molecule type" value="Genomic_DNA"/>
</dbReference>
<dbReference type="STRING" id="225164.V3ZQS2"/>